<keyword evidence="2" id="KW-1185">Reference proteome</keyword>
<gene>
    <name evidence="1" type="ordered locus">Hsero_1798</name>
</gene>
<dbReference type="Proteomes" id="UP000000329">
    <property type="component" value="Chromosome"/>
</dbReference>
<dbReference type="EMBL" id="CP002039">
    <property type="protein sequence ID" value="ADJ63308.1"/>
    <property type="molecule type" value="Genomic_DNA"/>
</dbReference>
<evidence type="ECO:0000313" key="2">
    <source>
        <dbReference type="Proteomes" id="UP000000329"/>
    </source>
</evidence>
<reference evidence="1 2" key="1">
    <citation type="submission" date="2010-04" db="EMBL/GenBank/DDBJ databases">
        <title>The genome of Herbaspirillum seropedicae SmR1, an endophytic, nitrogen-fixing, plant-growth promoting beta-Proteobacteria.</title>
        <authorList>
            <person name="Pedrosa F.O."/>
            <person name="Monteiro R.A."/>
            <person name="Wassem R."/>
            <person name="Cruz L.M."/>
            <person name="Ayub R.A."/>
            <person name="Colauto N.B."/>
            <person name="Fernandez M.A."/>
            <person name="Fungaro M.H.P."/>
            <person name="Grisard E.C."/>
            <person name="Hungria M."/>
            <person name="Madeira H.M.F."/>
            <person name="Nodari R.O."/>
            <person name="Osaku C.A."/>
            <person name="Petzl-Erler M.L."/>
            <person name="Terenzi H."/>
            <person name="Vieira L.G.E."/>
            <person name="Almeida M.I.M."/>
            <person name="Alves L.R."/>
            <person name="Arantes O.M.N."/>
            <person name="Balsanelli E."/>
            <person name="Barcellos F.G."/>
            <person name="Baura V.A."/>
            <person name="Binde D.R."/>
            <person name="Campo R.J."/>
            <person name="Chubatsu L.S."/>
            <person name="Chueire L.M.O."/>
            <person name="Ciferri R.R."/>
            <person name="Correa L.C."/>
            <person name="da Conceicao Silva J.L."/>
            <person name="Dabul A.N.G."/>
            <person name="Dambros B.P."/>
            <person name="Faoro H."/>
            <person name="Favetti A."/>
            <person name="Friedermann G."/>
            <person name="Furlaneto M.C."/>
            <person name="Gasques L.S."/>
            <person name="Gimenes C.C.T."/>
            <person name="Gioppo N.M.R."/>
            <person name="Glienke-Blanco C."/>
            <person name="Godoy L.P."/>
            <person name="Guerra M.P."/>
            <person name="Karp S."/>
            <person name="Kava-Cordeiro V."/>
            <person name="Margarido V.P."/>
            <person name="Mathioni S.M."/>
            <person name="Menck-Soares M.A."/>
            <person name="Murace N.K."/>
            <person name="Nicolas M.F."/>
            <person name="Oliveira C.E.C."/>
            <person name="Pagnan N.A.B."/>
            <person name="Pamphile J.A."/>
            <person name="Patussi E.V."/>
            <person name="Pereira L.F.P."/>
            <person name="Pereira-Ferrari L."/>
            <person name="Pinto F.G.S."/>
            <person name="Precoma C."/>
            <person name="Prioli A.J."/>
            <person name="Prioli S.M.A.P."/>
            <person name="Raittz R.T."/>
            <person name="Ramos H.J.O."/>
            <person name="Ribeiro E.M.S.F."/>
            <person name="Rigo L.U."/>
            <person name="Rocha C.L.M.S.C."/>
            <person name="Rocha S.N."/>
            <person name="Santos K."/>
            <person name="Satori D."/>
            <person name="Silva A.G."/>
            <person name="Simao R.C.G."/>
            <person name="Soares M.A.M."/>
            <person name="Souza E.M."/>
            <person name="Steffens M.B.R."/>
            <person name="Steindel M."/>
            <person name="Tadra-Sfeir M.Z."/>
            <person name="Takahashi E.K."/>
            <person name="Torres R.A."/>
            <person name="Valle J.S."/>
            <person name="Vernal J.I."/>
            <person name="Vilas-Boas L.A."/>
            <person name="Watanabe M.A.E."/>
            <person name="Weiss V.A."/>
            <person name="Yates M.A."/>
            <person name="Souza E.M."/>
        </authorList>
    </citation>
    <scope>NUCLEOTIDE SEQUENCE [LARGE SCALE GENOMIC DNA]</scope>
    <source>
        <strain evidence="1 2">SmR1</strain>
    </source>
</reference>
<evidence type="ECO:0000313" key="1">
    <source>
        <dbReference type="EMBL" id="ADJ63308.1"/>
    </source>
</evidence>
<dbReference type="AlphaFoldDB" id="D8IRI4"/>
<accession>D8IRI4</accession>
<proteinExistence type="predicted"/>
<name>D8IRI4_HERSS</name>
<dbReference type="STRING" id="757424.Hsero_1798"/>
<sequence>MVLVRHAGGTAVGQQAHALAHAEGFVGILGDGAQFAVIQAHGDFQAGTVAQVRFGLVAQHAAGQCADDARRQGAIAATDIGACGDTAQRRAAQGADAGRALVDGHVTDRLDHAHAHRLLALCLAGVVDAGRIGGHGAAGHQGAQGCDHKQFLHNKNTPTELVARLRAAWHPAGAHGCAMFAHFPFAPTISYILIQRCSFPPQ</sequence>
<dbReference type="HOGENOM" id="CLU_1353097_0_0_4"/>
<protein>
    <submittedName>
        <fullName evidence="1">Uncharacterized protein</fullName>
    </submittedName>
</protein>
<organism evidence="1 2">
    <name type="scientific">Herbaspirillum seropedicae (strain SmR1)</name>
    <dbReference type="NCBI Taxonomy" id="757424"/>
    <lineage>
        <taxon>Bacteria</taxon>
        <taxon>Pseudomonadati</taxon>
        <taxon>Pseudomonadota</taxon>
        <taxon>Betaproteobacteria</taxon>
        <taxon>Burkholderiales</taxon>
        <taxon>Oxalobacteraceae</taxon>
        <taxon>Herbaspirillum</taxon>
    </lineage>
</organism>
<dbReference type="KEGG" id="hse:Hsero_1798"/>